<sequence length="90" mass="10232">MQPICLAALLPYLYYHFPGLHGLSNFLLTHLMDVLYHYYLHPPVPLLWSIAIQVQSYAGRDNLSSCLLVLHNYNNCGQEKACCLAQKEAP</sequence>
<dbReference type="AlphaFoldDB" id="A0A0V0HR39"/>
<evidence type="ECO:0000313" key="1">
    <source>
        <dbReference type="EMBL" id="JAP22765.1"/>
    </source>
</evidence>
<protein>
    <submittedName>
        <fullName evidence="1">Putative ovule protein</fullName>
    </submittedName>
</protein>
<name>A0A0V0HR39_SOLCH</name>
<reference evidence="1" key="1">
    <citation type="submission" date="2015-12" db="EMBL/GenBank/DDBJ databases">
        <title>Gene expression during late stages of embryo sac development: a critical building block for successful pollen-pistil interactions.</title>
        <authorList>
            <person name="Liu Y."/>
            <person name="Joly V."/>
            <person name="Sabar M."/>
            <person name="Matton D.P."/>
        </authorList>
    </citation>
    <scope>NUCLEOTIDE SEQUENCE</scope>
</reference>
<dbReference type="EMBL" id="GEDG01016209">
    <property type="protein sequence ID" value="JAP22765.1"/>
    <property type="molecule type" value="Transcribed_RNA"/>
</dbReference>
<accession>A0A0V0HR39</accession>
<organism evidence="1">
    <name type="scientific">Solanum chacoense</name>
    <name type="common">Chaco potato</name>
    <dbReference type="NCBI Taxonomy" id="4108"/>
    <lineage>
        <taxon>Eukaryota</taxon>
        <taxon>Viridiplantae</taxon>
        <taxon>Streptophyta</taxon>
        <taxon>Embryophyta</taxon>
        <taxon>Tracheophyta</taxon>
        <taxon>Spermatophyta</taxon>
        <taxon>Magnoliopsida</taxon>
        <taxon>eudicotyledons</taxon>
        <taxon>Gunneridae</taxon>
        <taxon>Pentapetalae</taxon>
        <taxon>asterids</taxon>
        <taxon>lamiids</taxon>
        <taxon>Solanales</taxon>
        <taxon>Solanaceae</taxon>
        <taxon>Solanoideae</taxon>
        <taxon>Solaneae</taxon>
        <taxon>Solanum</taxon>
    </lineage>
</organism>
<proteinExistence type="predicted"/>